<gene>
    <name evidence="1" type="ORF">KP509_11G062800</name>
</gene>
<keyword evidence="2" id="KW-1185">Reference proteome</keyword>
<name>A0A8T2TQ07_CERRI</name>
<evidence type="ECO:0000313" key="1">
    <source>
        <dbReference type="EMBL" id="KAH7425611.1"/>
    </source>
</evidence>
<sequence length="136" mass="15455">MSFPDRHRVSFSLTLSLSWRHMSFPDIIYRHLHILPMNPLSPCRADHDSLCLSLSSSERFCAHLPSQPFSLSLSQQDNESLSARHAAPRAAHIGLLSLPQNFSTHRRSATNLRRSLSAYLTPPDDLCQEFTKTRES</sequence>
<dbReference type="Proteomes" id="UP000825935">
    <property type="component" value="Chromosome 11"/>
</dbReference>
<reference evidence="1" key="1">
    <citation type="submission" date="2021-08" db="EMBL/GenBank/DDBJ databases">
        <title>WGS assembly of Ceratopteris richardii.</title>
        <authorList>
            <person name="Marchant D.B."/>
            <person name="Chen G."/>
            <person name="Jenkins J."/>
            <person name="Shu S."/>
            <person name="Leebens-Mack J."/>
            <person name="Grimwood J."/>
            <person name="Schmutz J."/>
            <person name="Soltis P."/>
            <person name="Soltis D."/>
            <person name="Chen Z.-H."/>
        </authorList>
    </citation>
    <scope>NUCLEOTIDE SEQUENCE</scope>
    <source>
        <strain evidence="1">Whitten #5841</strain>
        <tissue evidence="1">Leaf</tissue>
    </source>
</reference>
<proteinExistence type="predicted"/>
<accession>A0A8T2TQ07</accession>
<evidence type="ECO:0000313" key="2">
    <source>
        <dbReference type="Proteomes" id="UP000825935"/>
    </source>
</evidence>
<comment type="caution">
    <text evidence="1">The sequence shown here is derived from an EMBL/GenBank/DDBJ whole genome shotgun (WGS) entry which is preliminary data.</text>
</comment>
<dbReference type="AlphaFoldDB" id="A0A8T2TQ07"/>
<dbReference type="EMBL" id="CM035416">
    <property type="protein sequence ID" value="KAH7425611.1"/>
    <property type="molecule type" value="Genomic_DNA"/>
</dbReference>
<organism evidence="1 2">
    <name type="scientific">Ceratopteris richardii</name>
    <name type="common">Triangle waterfern</name>
    <dbReference type="NCBI Taxonomy" id="49495"/>
    <lineage>
        <taxon>Eukaryota</taxon>
        <taxon>Viridiplantae</taxon>
        <taxon>Streptophyta</taxon>
        <taxon>Embryophyta</taxon>
        <taxon>Tracheophyta</taxon>
        <taxon>Polypodiopsida</taxon>
        <taxon>Polypodiidae</taxon>
        <taxon>Polypodiales</taxon>
        <taxon>Pteridineae</taxon>
        <taxon>Pteridaceae</taxon>
        <taxon>Parkerioideae</taxon>
        <taxon>Ceratopteris</taxon>
    </lineage>
</organism>
<protein>
    <submittedName>
        <fullName evidence="1">Uncharacterized protein</fullName>
    </submittedName>
</protein>